<gene>
    <name evidence="1" type="ordered locus">RB2501_13449</name>
</gene>
<dbReference type="HOGENOM" id="CLU_049148_0_0_10"/>
<dbReference type="InterPro" id="IPR039535">
    <property type="entry name" value="ASST-like"/>
</dbReference>
<dbReference type="OrthoDB" id="264813at2"/>
<dbReference type="SUPFAM" id="SSF50998">
    <property type="entry name" value="Quinoprotein alcohol dehydrogenase-like"/>
    <property type="match status" value="1"/>
</dbReference>
<dbReference type="AlphaFoldDB" id="A4CKD7"/>
<evidence type="ECO:0008006" key="3">
    <source>
        <dbReference type="Google" id="ProtNLM"/>
    </source>
</evidence>
<dbReference type="EMBL" id="CP001712">
    <property type="protein sequence ID" value="EAR15336.1"/>
    <property type="molecule type" value="Genomic_DNA"/>
</dbReference>
<dbReference type="eggNOG" id="ENOG502ZBGE">
    <property type="taxonomic scope" value="Bacteria"/>
</dbReference>
<protein>
    <recommendedName>
        <fullName evidence="3">Arylsulfotransferase ASST</fullName>
    </recommendedName>
</protein>
<name>A4CKD7_ROBBH</name>
<keyword evidence="2" id="KW-1185">Reference proteome</keyword>
<sequence>MKRLRILFIIVVGIFLYSIALSSFVRNLYLAPDTNAQWGIAGDAVKFMANLPSQVKQAFEAPGFYVGNSTAKDGLTLVSQVSDTVDYPNLLVSYKTKPFGQEFELLEVPSGASIRKWAPDNAELFERAFNEADPRKPPKGSDLHFMHALMLKDSSLIMNSQITSLLTRIGKDNSIMWISNDRNYHHTSELGPDGTVWVCSRPFQATQLPFLPDTEEARSAFMDDALTRIDPDTGEILFEKSVSQILIENGYGGLIVQKGQIISDPIHLNDIQPAYSTTEYWNRGDLLVSCRNISTVFLYRPSEDKILWIQQGPWQNQHDADFVDGQSISIFGNDILREESTIDPKITTKNLFFPPSGGTNEIYLYNFENDSVTTPYSKLMEAEGINTTTSGRSEILANGDIFVEDTNNGRIIIGDSARSKMEYVKRIDDEHISSLFWSRMIKN</sequence>
<accession>A4CKD7</accession>
<dbReference type="KEGG" id="rbi:RB2501_13449"/>
<organism evidence="1 2">
    <name type="scientific">Robiginitalea biformata (strain ATCC BAA-864 / DSM 15991 / KCTC 12146 / HTCC2501)</name>
    <dbReference type="NCBI Taxonomy" id="313596"/>
    <lineage>
        <taxon>Bacteria</taxon>
        <taxon>Pseudomonadati</taxon>
        <taxon>Bacteroidota</taxon>
        <taxon>Flavobacteriia</taxon>
        <taxon>Flavobacteriales</taxon>
        <taxon>Flavobacteriaceae</taxon>
        <taxon>Robiginitalea</taxon>
    </lineage>
</organism>
<dbReference type="Proteomes" id="UP000009049">
    <property type="component" value="Chromosome"/>
</dbReference>
<evidence type="ECO:0000313" key="2">
    <source>
        <dbReference type="Proteomes" id="UP000009049"/>
    </source>
</evidence>
<proteinExistence type="predicted"/>
<evidence type="ECO:0000313" key="1">
    <source>
        <dbReference type="EMBL" id="EAR15336.1"/>
    </source>
</evidence>
<dbReference type="RefSeq" id="WP_015754653.1">
    <property type="nucleotide sequence ID" value="NC_013222.1"/>
</dbReference>
<reference evidence="1 2" key="1">
    <citation type="journal article" date="2009" name="J. Bacteriol.">
        <title>Complete genome sequence of Robiginitalea biformata HTCC2501.</title>
        <authorList>
            <person name="Oh H.M."/>
            <person name="Giovannoni S.J."/>
            <person name="Lee K."/>
            <person name="Ferriera S."/>
            <person name="Johnson J."/>
            <person name="Cho J.C."/>
        </authorList>
    </citation>
    <scope>NUCLEOTIDE SEQUENCE [LARGE SCALE GENOMIC DNA]</scope>
    <source>
        <strain evidence="2">ATCC BAA-864 / HTCC2501 / KCTC 12146</strain>
    </source>
</reference>
<dbReference type="InterPro" id="IPR011047">
    <property type="entry name" value="Quinoprotein_ADH-like_sf"/>
</dbReference>
<dbReference type="STRING" id="313596.RB2501_13449"/>
<dbReference type="Pfam" id="PF14269">
    <property type="entry name" value="Arylsulfotran_2"/>
    <property type="match status" value="1"/>
</dbReference>